<dbReference type="InterPro" id="IPR003409">
    <property type="entry name" value="MORN"/>
</dbReference>
<evidence type="ECO:0000256" key="1">
    <source>
        <dbReference type="ARBA" id="ARBA00022737"/>
    </source>
</evidence>
<comment type="caution">
    <text evidence="3">The sequence shown here is derived from an EMBL/GenBank/DDBJ whole genome shotgun (WGS) entry which is preliminary data.</text>
</comment>
<keyword evidence="4" id="KW-1185">Reference proteome</keyword>
<accession>A0A8S1VVY3</accession>
<organism evidence="3 4">
    <name type="scientific">Paramecium pentaurelia</name>
    <dbReference type="NCBI Taxonomy" id="43138"/>
    <lineage>
        <taxon>Eukaryota</taxon>
        <taxon>Sar</taxon>
        <taxon>Alveolata</taxon>
        <taxon>Ciliophora</taxon>
        <taxon>Intramacronucleata</taxon>
        <taxon>Oligohymenophorea</taxon>
        <taxon>Peniculida</taxon>
        <taxon>Parameciidae</taxon>
        <taxon>Paramecium</taxon>
    </lineage>
</organism>
<dbReference type="OrthoDB" id="306535at2759"/>
<evidence type="ECO:0008006" key="5">
    <source>
        <dbReference type="Google" id="ProtNLM"/>
    </source>
</evidence>
<dbReference type="Pfam" id="PF02493">
    <property type="entry name" value="MORN"/>
    <property type="match status" value="8"/>
</dbReference>
<dbReference type="Proteomes" id="UP000689195">
    <property type="component" value="Unassembled WGS sequence"/>
</dbReference>
<feature type="coiled-coil region" evidence="2">
    <location>
        <begin position="428"/>
        <end position="458"/>
    </location>
</feature>
<keyword evidence="2" id="KW-0175">Coiled coil</keyword>
<protein>
    <recommendedName>
        <fullName evidence="5">MORN repeat protein</fullName>
    </recommendedName>
</protein>
<evidence type="ECO:0000313" key="3">
    <source>
        <dbReference type="EMBL" id="CAD8181510.1"/>
    </source>
</evidence>
<dbReference type="EMBL" id="CAJJDO010000076">
    <property type="protein sequence ID" value="CAD8181510.1"/>
    <property type="molecule type" value="Genomic_DNA"/>
</dbReference>
<keyword evidence="1" id="KW-0677">Repeat</keyword>
<dbReference type="SMART" id="SM00698">
    <property type="entry name" value="MORN"/>
    <property type="match status" value="8"/>
</dbReference>
<sequence length="512" mass="59537">MGITCSCQTKIDDDYILDDAPLNEANQQQHTDLLQNADKIEGKEQEQQKEQQTIDIDPIQLKSYEIEDNCPQGLQPLSFQAQQEFIDQYPAIVKKQLQKLPRLEIKATLTPNYKRIPLIDTPYQLLNGDVYVGQWAEGKPFGLGKIYYLDHQVYEGQVVDGVPDGEGRKIFKDGSFYTGQFKMGEINGKGKFTRQDGFKYEGDFLCGRPDGNGIETWPDGTNYQGQYKLGKKNGKGTFTWSNRKNKKTGKLETYTGFFKNDVFHGQGRYEWLDDRIYDGEWVEGRMEGKGEFIWPDKRKYTGHYLKDIKSGYGELEWPDGKKLSGQWRMGKLTGIVTLTIKGKIKEGQTEPEPDKIFLSEWEDGRRIKWLDNQKPSGIHSNISQLRNFDEHQQNTSQIIKSQIRQDDIQSNNKDQLLNNSEIQQQNTVFQQNEQIKQIQQQQQQQQQQQHQIIENQNNISIKQNQQDNVSSNIEDNQFYQFNDNKQQNEKQSALVKNFDQQQQEVQKEKTDI</sequence>
<dbReference type="PANTHER" id="PTHR23084:SF263">
    <property type="entry name" value="MORN REPEAT-CONTAINING PROTEIN 1"/>
    <property type="match status" value="1"/>
</dbReference>
<dbReference type="AlphaFoldDB" id="A0A8S1VVY3"/>
<evidence type="ECO:0000256" key="2">
    <source>
        <dbReference type="SAM" id="Coils"/>
    </source>
</evidence>
<name>A0A8S1VVY3_9CILI</name>
<reference evidence="3" key="1">
    <citation type="submission" date="2021-01" db="EMBL/GenBank/DDBJ databases">
        <authorList>
            <consortium name="Genoscope - CEA"/>
            <person name="William W."/>
        </authorList>
    </citation>
    <scope>NUCLEOTIDE SEQUENCE</scope>
</reference>
<dbReference type="PANTHER" id="PTHR23084">
    <property type="entry name" value="PHOSPHATIDYLINOSITOL-4-PHOSPHATE 5-KINASE RELATED"/>
    <property type="match status" value="1"/>
</dbReference>
<proteinExistence type="predicted"/>
<evidence type="ECO:0000313" key="4">
    <source>
        <dbReference type="Proteomes" id="UP000689195"/>
    </source>
</evidence>
<gene>
    <name evidence="3" type="ORF">PPENT_87.1.T0760177</name>
</gene>